<dbReference type="Gene3D" id="3.40.50.2000">
    <property type="entry name" value="Glycogen Phosphorylase B"/>
    <property type="match status" value="2"/>
</dbReference>
<dbReference type="EMBL" id="WAIE01000003">
    <property type="protein sequence ID" value="KAB1441680.1"/>
    <property type="molecule type" value="Genomic_DNA"/>
</dbReference>
<name>A0A6N6N1Q3_9BACT</name>
<dbReference type="GO" id="GO:0016757">
    <property type="term" value="F:glycosyltransferase activity"/>
    <property type="evidence" value="ECO:0007669"/>
    <property type="project" value="UniProtKB-ARBA"/>
</dbReference>
<dbReference type="SUPFAM" id="SSF53756">
    <property type="entry name" value="UDP-Glycosyltransferase/glycogen phosphorylase"/>
    <property type="match status" value="1"/>
</dbReference>
<evidence type="ECO:0000313" key="3">
    <source>
        <dbReference type="Proteomes" id="UP000438699"/>
    </source>
</evidence>
<dbReference type="OrthoDB" id="9803091at2"/>
<dbReference type="Proteomes" id="UP000438699">
    <property type="component" value="Unassembled WGS sequence"/>
</dbReference>
<reference evidence="2 3" key="1">
    <citation type="journal article" date="2017" name="Int. J. Syst. Evol. Microbiol.">
        <title>Desulfovibrio senegalensis sp. nov., a mesophilic sulfate reducer isolated from marine sediment.</title>
        <authorList>
            <person name="Thioye A."/>
            <person name="Gam Z.B.A."/>
            <person name="Mbengue M."/>
            <person name="Cayol J.L."/>
            <person name="Joseph-Bartoli M."/>
            <person name="Toure-Kane C."/>
            <person name="Labat M."/>
        </authorList>
    </citation>
    <scope>NUCLEOTIDE SEQUENCE [LARGE SCALE GENOMIC DNA]</scope>
    <source>
        <strain evidence="2 3">DSM 101509</strain>
    </source>
</reference>
<keyword evidence="2" id="KW-0808">Transferase</keyword>
<evidence type="ECO:0000259" key="1">
    <source>
        <dbReference type="Pfam" id="PF13439"/>
    </source>
</evidence>
<organism evidence="2 3">
    <name type="scientific">Pseudodesulfovibrio senegalensis</name>
    <dbReference type="NCBI Taxonomy" id="1721087"/>
    <lineage>
        <taxon>Bacteria</taxon>
        <taxon>Pseudomonadati</taxon>
        <taxon>Thermodesulfobacteriota</taxon>
        <taxon>Desulfovibrionia</taxon>
        <taxon>Desulfovibrionales</taxon>
        <taxon>Desulfovibrionaceae</taxon>
    </lineage>
</organism>
<dbReference type="Pfam" id="PF13439">
    <property type="entry name" value="Glyco_transf_4"/>
    <property type="match status" value="1"/>
</dbReference>
<keyword evidence="3" id="KW-1185">Reference proteome</keyword>
<dbReference type="PANTHER" id="PTHR12526:SF630">
    <property type="entry name" value="GLYCOSYLTRANSFERASE"/>
    <property type="match status" value="1"/>
</dbReference>
<sequence length="377" mass="40939">MASEMKVLHCITGLNRGGAEAMLLKLVSRLPALDCACRVISLLEPGPLASPLRDMGVAVDSLHMRRGMPDPRALLRLRSLMLRWRPDVVQTWLYHADLMGLMAARFAGNVPVVWNLRCTAMDPSNLSSLLVRRACATLSGHAAGVAANSHAGLAYHRALGYRPRRQWVLPNGFDLQAFAPNRKRRTAMRRHWGVPADQPVIGMAARRDLLKDHASLLRAFAAVLGEFPDALLVLCGDGMEPGQSALDAGIREAGVADRVRLLGPLENMADFMNGLDVFCLSSKAEGFPNVLGEAMACGVPCVATDVGDVRRVLDSVGTVVRPGDHAAMARAVIGLLRMSSAQRRAAGQAGRERMESKYHLDAVVQSYMKMYRDVAFA</sequence>
<comment type="caution">
    <text evidence="2">The sequence shown here is derived from an EMBL/GenBank/DDBJ whole genome shotgun (WGS) entry which is preliminary data.</text>
</comment>
<dbReference type="RefSeq" id="WP_151150772.1">
    <property type="nucleotide sequence ID" value="NZ_WAIE01000003.1"/>
</dbReference>
<evidence type="ECO:0000313" key="2">
    <source>
        <dbReference type="EMBL" id="KAB1441680.1"/>
    </source>
</evidence>
<proteinExistence type="predicted"/>
<dbReference type="InterPro" id="IPR028098">
    <property type="entry name" value="Glyco_trans_4-like_N"/>
</dbReference>
<accession>A0A6N6N1Q3</accession>
<feature type="domain" description="Glycosyltransferase subfamily 4-like N-terminal" evidence="1">
    <location>
        <begin position="17"/>
        <end position="176"/>
    </location>
</feature>
<dbReference type="PANTHER" id="PTHR12526">
    <property type="entry name" value="GLYCOSYLTRANSFERASE"/>
    <property type="match status" value="1"/>
</dbReference>
<dbReference type="AlphaFoldDB" id="A0A6N6N1Q3"/>
<dbReference type="Pfam" id="PF13692">
    <property type="entry name" value="Glyco_trans_1_4"/>
    <property type="match status" value="1"/>
</dbReference>
<protein>
    <submittedName>
        <fullName evidence="2">Glycosyltransferase</fullName>
    </submittedName>
</protein>
<gene>
    <name evidence="2" type="ORF">F8A88_08770</name>
</gene>